<dbReference type="KEGG" id="lbc:LACBIDRAFT_304268"/>
<evidence type="ECO:0000256" key="5">
    <source>
        <dbReference type="ARBA" id="ARBA00023235"/>
    </source>
</evidence>
<dbReference type="HOGENOM" id="CLU_001103_19_4_1"/>
<dbReference type="EMBL" id="DS547117">
    <property type="protein sequence ID" value="EDR04610.1"/>
    <property type="molecule type" value="Genomic_DNA"/>
</dbReference>
<dbReference type="RefSeq" id="XP_001884782.1">
    <property type="nucleotide sequence ID" value="XM_001884747.1"/>
</dbReference>
<dbReference type="SMART" id="SM00487">
    <property type="entry name" value="DEXDc"/>
    <property type="match status" value="1"/>
</dbReference>
<dbReference type="Pfam" id="PF00270">
    <property type="entry name" value="DEAD"/>
    <property type="match status" value="1"/>
</dbReference>
<accession>B0DL92</accession>
<dbReference type="GO" id="GO:0005694">
    <property type="term" value="C:chromosome"/>
    <property type="evidence" value="ECO:0007669"/>
    <property type="project" value="TreeGrafter"/>
</dbReference>
<feature type="compositionally biased region" description="Low complexity" evidence="8">
    <location>
        <begin position="699"/>
        <end position="716"/>
    </location>
</feature>
<dbReference type="OrthoDB" id="10261556at2759"/>
<dbReference type="PROSITE" id="PS51194">
    <property type="entry name" value="HELICASE_CTER"/>
    <property type="match status" value="1"/>
</dbReference>
<evidence type="ECO:0000256" key="4">
    <source>
        <dbReference type="ARBA" id="ARBA00023125"/>
    </source>
</evidence>
<dbReference type="EC" id="5.6.2.4" evidence="7"/>
<dbReference type="InterPro" id="IPR001650">
    <property type="entry name" value="Helicase_C-like"/>
</dbReference>
<dbReference type="GO" id="GO:0003677">
    <property type="term" value="F:DNA binding"/>
    <property type="evidence" value="ECO:0007669"/>
    <property type="project" value="UniProtKB-KW"/>
</dbReference>
<dbReference type="Pfam" id="PF00271">
    <property type="entry name" value="Helicase_C"/>
    <property type="match status" value="1"/>
</dbReference>
<dbReference type="GO" id="GO:0006310">
    <property type="term" value="P:DNA recombination"/>
    <property type="evidence" value="ECO:0007669"/>
    <property type="project" value="TreeGrafter"/>
</dbReference>
<proteinExistence type="inferred from homology"/>
<evidence type="ECO:0000259" key="9">
    <source>
        <dbReference type="PROSITE" id="PS51192"/>
    </source>
</evidence>
<feature type="region of interest" description="Disordered" evidence="8">
    <location>
        <begin position="643"/>
        <end position="735"/>
    </location>
</feature>
<evidence type="ECO:0000313" key="12">
    <source>
        <dbReference type="Proteomes" id="UP000001194"/>
    </source>
</evidence>
<dbReference type="InterPro" id="IPR014001">
    <property type="entry name" value="Helicase_ATP-bd"/>
</dbReference>
<feature type="domain" description="Helicase ATP-binding" evidence="9">
    <location>
        <begin position="54"/>
        <end position="231"/>
    </location>
</feature>
<keyword evidence="5" id="KW-0413">Isomerase</keyword>
<protein>
    <recommendedName>
        <fullName evidence="7">DNA 3'-5' helicase</fullName>
        <ecNumber evidence="7">5.6.2.4</ecNumber>
    </recommendedName>
</protein>
<evidence type="ECO:0000259" key="10">
    <source>
        <dbReference type="PROSITE" id="PS51194"/>
    </source>
</evidence>
<evidence type="ECO:0000256" key="3">
    <source>
        <dbReference type="ARBA" id="ARBA00022840"/>
    </source>
</evidence>
<keyword evidence="4" id="KW-0238">DNA-binding</keyword>
<keyword evidence="12" id="KW-1185">Reference proteome</keyword>
<dbReference type="SMART" id="SM00490">
    <property type="entry name" value="HELICc"/>
    <property type="match status" value="1"/>
</dbReference>
<evidence type="ECO:0000256" key="6">
    <source>
        <dbReference type="ARBA" id="ARBA00034617"/>
    </source>
</evidence>
<dbReference type="STRING" id="486041.B0DL92"/>
<dbReference type="PROSITE" id="PS51192">
    <property type="entry name" value="HELICASE_ATP_BIND_1"/>
    <property type="match status" value="1"/>
</dbReference>
<evidence type="ECO:0000256" key="8">
    <source>
        <dbReference type="SAM" id="MobiDB-lite"/>
    </source>
</evidence>
<dbReference type="InterPro" id="IPR011545">
    <property type="entry name" value="DEAD/DEAH_box_helicase_dom"/>
</dbReference>
<dbReference type="PANTHER" id="PTHR13710:SF105">
    <property type="entry name" value="ATP-DEPENDENT DNA HELICASE Q1"/>
    <property type="match status" value="1"/>
</dbReference>
<keyword evidence="3" id="KW-0067">ATP-binding</keyword>
<dbReference type="GO" id="GO:0009378">
    <property type="term" value="F:four-way junction helicase activity"/>
    <property type="evidence" value="ECO:0007669"/>
    <property type="project" value="TreeGrafter"/>
</dbReference>
<reference evidence="11 12" key="1">
    <citation type="journal article" date="2008" name="Nature">
        <title>The genome of Laccaria bicolor provides insights into mycorrhizal symbiosis.</title>
        <authorList>
            <person name="Martin F."/>
            <person name="Aerts A."/>
            <person name="Ahren D."/>
            <person name="Brun A."/>
            <person name="Danchin E.G.J."/>
            <person name="Duchaussoy F."/>
            <person name="Gibon J."/>
            <person name="Kohler A."/>
            <person name="Lindquist E."/>
            <person name="Pereda V."/>
            <person name="Salamov A."/>
            <person name="Shapiro H.J."/>
            <person name="Wuyts J."/>
            <person name="Blaudez D."/>
            <person name="Buee M."/>
            <person name="Brokstein P."/>
            <person name="Canbaeck B."/>
            <person name="Cohen D."/>
            <person name="Courty P.E."/>
            <person name="Coutinho P.M."/>
            <person name="Delaruelle C."/>
            <person name="Detter J.C."/>
            <person name="Deveau A."/>
            <person name="DiFazio S."/>
            <person name="Duplessis S."/>
            <person name="Fraissinet-Tachet L."/>
            <person name="Lucic E."/>
            <person name="Frey-Klett P."/>
            <person name="Fourrey C."/>
            <person name="Feussner I."/>
            <person name="Gay G."/>
            <person name="Grimwood J."/>
            <person name="Hoegger P.J."/>
            <person name="Jain P."/>
            <person name="Kilaru S."/>
            <person name="Labbe J."/>
            <person name="Lin Y.C."/>
            <person name="Legue V."/>
            <person name="Le Tacon F."/>
            <person name="Marmeisse R."/>
            <person name="Melayah D."/>
            <person name="Montanini B."/>
            <person name="Muratet M."/>
            <person name="Nehls U."/>
            <person name="Niculita-Hirzel H."/>
            <person name="Oudot-Le Secq M.P."/>
            <person name="Peter M."/>
            <person name="Quesneville H."/>
            <person name="Rajashekar B."/>
            <person name="Reich M."/>
            <person name="Rouhier N."/>
            <person name="Schmutz J."/>
            <person name="Yin T."/>
            <person name="Chalot M."/>
            <person name="Henrissat B."/>
            <person name="Kuees U."/>
            <person name="Lucas S."/>
            <person name="Van de Peer Y."/>
            <person name="Podila G.K."/>
            <person name="Polle A."/>
            <person name="Pukkila P.J."/>
            <person name="Richardson P.M."/>
            <person name="Rouze P."/>
            <person name="Sanders I.R."/>
            <person name="Stajich J.E."/>
            <person name="Tunlid A."/>
            <person name="Tuskan G."/>
            <person name="Grigoriev I.V."/>
        </authorList>
    </citation>
    <scope>NUCLEOTIDE SEQUENCE [LARGE SCALE GENOMIC DNA]</scope>
    <source>
        <strain evidence="12">S238N-H82 / ATCC MYA-4686</strain>
    </source>
</reference>
<feature type="compositionally biased region" description="Low complexity" evidence="8">
    <location>
        <begin position="666"/>
        <end position="678"/>
    </location>
</feature>
<dbReference type="InParanoid" id="B0DL92"/>
<name>B0DL92_LACBS</name>
<evidence type="ECO:0000256" key="7">
    <source>
        <dbReference type="ARBA" id="ARBA00034808"/>
    </source>
</evidence>
<comment type="similarity">
    <text evidence="1">Belongs to the helicase family. RecQ subfamily.</text>
</comment>
<dbReference type="GO" id="GO:0005737">
    <property type="term" value="C:cytoplasm"/>
    <property type="evidence" value="ECO:0007669"/>
    <property type="project" value="TreeGrafter"/>
</dbReference>
<dbReference type="GO" id="GO:0006281">
    <property type="term" value="P:DNA repair"/>
    <property type="evidence" value="ECO:0007669"/>
    <property type="project" value="TreeGrafter"/>
</dbReference>
<dbReference type="Proteomes" id="UP000001194">
    <property type="component" value="Unassembled WGS sequence"/>
</dbReference>
<dbReference type="Gene3D" id="3.40.50.300">
    <property type="entry name" value="P-loop containing nucleotide triphosphate hydrolases"/>
    <property type="match status" value="2"/>
</dbReference>
<evidence type="ECO:0000256" key="2">
    <source>
        <dbReference type="ARBA" id="ARBA00022741"/>
    </source>
</evidence>
<feature type="domain" description="Helicase C-terminal" evidence="10">
    <location>
        <begin position="268"/>
        <end position="419"/>
    </location>
</feature>
<sequence>MPPRNSKSKNIHPNQLATNVWTALKPNDLKDIAQKVKEKFKWDHEPRPFQVDAIVAQLKREDVLIHAGTGSGKTAVAAGPHAHEKMQGKVMFMISPLIALQDEQVKTFHEEFKLEAVAVNSAQGGCTKEIMADIIAGRWAIVILSPEMILSKKFINGVIRKPEMSRRVLSVVVDEAHVVSHWGSGFRKKYGTLGVLRALLPKGTPVVAMSATLAGRVRKDVLAKLQFDPKKFTYLNLGNDRPNVSLVVRAIQNPMNTYSDLKFLIPKGIRSASGVLKGFIYADNVSGGLDMVDYLDGLLPTELRGKGLIRPYNAGLSKECRDLVMELFKAGIVRILVCTDAAGMGCNIPDIDIVVQWKLTATVSAFVQRAGRAARASGRTGLAVMLVEKSIYDADLHKGCQDEQKTKAKKTICQSPNYPKAKTKEYAIRRGVRRGAYGGLFDEVATGVDVPVDVSSIDEGAHGFVQSTSCRRGVLTDIYGNEKAAPTVPCCDICNPELLDRTRPAPPRPNAQKKAATYEGVNSTTKSSLQEWRTKIWNRDFEDAIFSPAGILSDGALEKLASVTSPIENLIGLERAIGGWAWFGTYGDELLAEIKTLPFKSIPKQKQKRAAKRSMVDVADGESLAKRTCVSAAPTPVTRVAVAPTPVQPTSHSSLPIAGPSTPMRTYSYSQYPQSSTPGHPGTRYYHPSYYLTPPRNHNSPQQPYLYYPYYPSPNYHQLPPQYRPPNPNTGPPHT</sequence>
<dbReference type="PANTHER" id="PTHR13710">
    <property type="entry name" value="DNA HELICASE RECQ FAMILY MEMBER"/>
    <property type="match status" value="1"/>
</dbReference>
<feature type="compositionally biased region" description="Pro residues" evidence="8">
    <location>
        <begin position="722"/>
        <end position="735"/>
    </location>
</feature>
<dbReference type="AlphaFoldDB" id="B0DL92"/>
<evidence type="ECO:0000256" key="1">
    <source>
        <dbReference type="ARBA" id="ARBA00005446"/>
    </source>
</evidence>
<comment type="catalytic activity">
    <reaction evidence="6">
        <text>Couples ATP hydrolysis with the unwinding of duplex DNA by translocating in the 3'-5' direction.</text>
        <dbReference type="EC" id="5.6.2.4"/>
    </reaction>
</comment>
<organism evidence="12">
    <name type="scientific">Laccaria bicolor (strain S238N-H82 / ATCC MYA-4686)</name>
    <name type="common">Bicoloured deceiver</name>
    <name type="synonym">Laccaria laccata var. bicolor</name>
    <dbReference type="NCBI Taxonomy" id="486041"/>
    <lineage>
        <taxon>Eukaryota</taxon>
        <taxon>Fungi</taxon>
        <taxon>Dikarya</taxon>
        <taxon>Basidiomycota</taxon>
        <taxon>Agaricomycotina</taxon>
        <taxon>Agaricomycetes</taxon>
        <taxon>Agaricomycetidae</taxon>
        <taxon>Agaricales</taxon>
        <taxon>Agaricineae</taxon>
        <taxon>Hydnangiaceae</taxon>
        <taxon>Laccaria</taxon>
    </lineage>
</organism>
<dbReference type="GO" id="GO:0043138">
    <property type="term" value="F:3'-5' DNA helicase activity"/>
    <property type="evidence" value="ECO:0007669"/>
    <property type="project" value="UniProtKB-EC"/>
</dbReference>
<keyword evidence="2" id="KW-0547">Nucleotide-binding</keyword>
<dbReference type="InterPro" id="IPR027417">
    <property type="entry name" value="P-loop_NTPase"/>
</dbReference>
<gene>
    <name evidence="11" type="ORF">LACBIDRAFT_304268</name>
</gene>
<dbReference type="SUPFAM" id="SSF52540">
    <property type="entry name" value="P-loop containing nucleoside triphosphate hydrolases"/>
    <property type="match status" value="1"/>
</dbReference>
<evidence type="ECO:0000313" key="11">
    <source>
        <dbReference type="EMBL" id="EDR04610.1"/>
    </source>
</evidence>
<dbReference type="GO" id="GO:0005524">
    <property type="term" value="F:ATP binding"/>
    <property type="evidence" value="ECO:0007669"/>
    <property type="project" value="UniProtKB-KW"/>
</dbReference>
<dbReference type="GeneID" id="6080435"/>